<dbReference type="Pfam" id="PF07727">
    <property type="entry name" value="RVT_2"/>
    <property type="match status" value="1"/>
</dbReference>
<feature type="region of interest" description="Disordered" evidence="2">
    <location>
        <begin position="1"/>
        <end position="25"/>
    </location>
</feature>
<dbReference type="PANTHER" id="PTHR34222">
    <property type="entry name" value="GAG_PRE-INTEGRS DOMAIN-CONTAINING PROTEIN"/>
    <property type="match status" value="1"/>
</dbReference>
<evidence type="ECO:0000259" key="4">
    <source>
        <dbReference type="Pfam" id="PF14244"/>
    </source>
</evidence>
<dbReference type="Pfam" id="PF14244">
    <property type="entry name" value="Retrotran_gag_3"/>
    <property type="match status" value="1"/>
</dbReference>
<dbReference type="Pfam" id="PF22936">
    <property type="entry name" value="Pol_BBD"/>
    <property type="match status" value="1"/>
</dbReference>
<dbReference type="SUPFAM" id="SSF56672">
    <property type="entry name" value="DNA/RNA polymerases"/>
    <property type="match status" value="1"/>
</dbReference>
<evidence type="ECO:0008006" key="7">
    <source>
        <dbReference type="Google" id="ProtNLM"/>
    </source>
</evidence>
<evidence type="ECO:0000259" key="5">
    <source>
        <dbReference type="Pfam" id="PF22936"/>
    </source>
</evidence>
<dbReference type="PANTHER" id="PTHR34222:SF98">
    <property type="match status" value="1"/>
</dbReference>
<feature type="domain" description="Retrotransposon Copia-like N-terminal" evidence="4">
    <location>
        <begin position="32"/>
        <end position="77"/>
    </location>
</feature>
<accession>A0A6V7PTM5</accession>
<dbReference type="AlphaFoldDB" id="A0A6V7PTM5"/>
<keyword evidence="1" id="KW-0378">Hydrolase</keyword>
<dbReference type="InterPro" id="IPR029472">
    <property type="entry name" value="Copia-like_N"/>
</dbReference>
<feature type="region of interest" description="Disordered" evidence="2">
    <location>
        <begin position="497"/>
        <end position="536"/>
    </location>
</feature>
<name>A0A6V7PTM5_ANACO</name>
<keyword evidence="1" id="KW-0645">Protease</keyword>
<feature type="domain" description="Retrovirus-related Pol polyprotein from transposon TNT 1-94-like beta-barrel" evidence="5">
    <location>
        <begin position="391"/>
        <end position="435"/>
    </location>
</feature>
<feature type="compositionally biased region" description="Low complexity" evidence="2">
    <location>
        <begin position="561"/>
        <end position="574"/>
    </location>
</feature>
<gene>
    <name evidence="6" type="ORF">CB5_LOCUS17342</name>
</gene>
<evidence type="ECO:0000256" key="1">
    <source>
        <dbReference type="ARBA" id="ARBA00022750"/>
    </source>
</evidence>
<evidence type="ECO:0000256" key="2">
    <source>
        <dbReference type="SAM" id="MobiDB-lite"/>
    </source>
</evidence>
<dbReference type="GO" id="GO:0004190">
    <property type="term" value="F:aspartic-type endopeptidase activity"/>
    <property type="evidence" value="ECO:0007669"/>
    <property type="project" value="UniProtKB-KW"/>
</dbReference>
<organism evidence="6">
    <name type="scientific">Ananas comosus var. bracteatus</name>
    <name type="common">red pineapple</name>
    <dbReference type="NCBI Taxonomy" id="296719"/>
    <lineage>
        <taxon>Eukaryota</taxon>
        <taxon>Viridiplantae</taxon>
        <taxon>Streptophyta</taxon>
        <taxon>Embryophyta</taxon>
        <taxon>Tracheophyta</taxon>
        <taxon>Spermatophyta</taxon>
        <taxon>Magnoliopsida</taxon>
        <taxon>Liliopsida</taxon>
        <taxon>Poales</taxon>
        <taxon>Bromeliaceae</taxon>
        <taxon>Bromelioideae</taxon>
        <taxon>Ananas</taxon>
    </lineage>
</organism>
<feature type="compositionally biased region" description="Basic and acidic residues" evidence="2">
    <location>
        <begin position="511"/>
        <end position="536"/>
    </location>
</feature>
<feature type="compositionally biased region" description="Basic and acidic residues" evidence="2">
    <location>
        <begin position="1"/>
        <end position="11"/>
    </location>
</feature>
<reference evidence="6" key="1">
    <citation type="submission" date="2020-07" db="EMBL/GenBank/DDBJ databases">
        <authorList>
            <person name="Lin J."/>
        </authorList>
    </citation>
    <scope>NUCLEOTIDE SEQUENCE</scope>
</reference>
<dbReference type="InterPro" id="IPR054722">
    <property type="entry name" value="PolX-like_BBD"/>
</dbReference>
<evidence type="ECO:0000313" key="6">
    <source>
        <dbReference type="EMBL" id="CAD1834131.1"/>
    </source>
</evidence>
<dbReference type="EMBL" id="LR862152">
    <property type="protein sequence ID" value="CAD1834131.1"/>
    <property type="molecule type" value="Genomic_DNA"/>
</dbReference>
<evidence type="ECO:0000259" key="3">
    <source>
        <dbReference type="Pfam" id="PF07727"/>
    </source>
</evidence>
<keyword evidence="1" id="KW-0064">Aspartyl protease</keyword>
<dbReference type="InterPro" id="IPR013103">
    <property type="entry name" value="RVT_2"/>
</dbReference>
<sequence>MSEVDSPKTSEGDSDNNSNRVNIAPRTSIMVNDSPSLQISPIKLDGQNYLAWSRSCLLFIKARGLYDYITGRQKRPPEDDSTSSQWESENSLIMSWLLNSMQPAIARGFLFLDSAYKIWTAVAQTYSKRGNDALVYELRKKMHETKQGDATIAQYFAELSSLWQELDYYQDFQAECPADAAKFQKLIEKERVYDFLAGLQAEFDPIRVQVLGRDPFPSLREAYAYVQQEESRRNVMIYHPTFEKSALSSTAASKTIKSIQNKGSDLIDKDHLKCDHCGRSRHTKETCWKLHGRPTRGRGGRSGSGRGYWRSQAYQAEAPDTLHSEGAHVETKGLSHEELLTLRQLMTKLDSIEANSNFIPSTTSATSTSNFALSGTIANALHSNNTSSHSWIIDSGSSDHMTGASDHFSSYFPSSGKDKVRIADGSMSGISGKATQKGYKCYHPQTKRVFVTMDVTFRECEAYYNASLHEEKRENDEEVSVKTPIQLWSTQLNLQKEFDVESEEQSGDGTKGSKENVGEENTESEREKQEQIHIDKTARENCGEWQVYTRRRKKHKTIMHSSPSQTVSSSTPVPNALQEPSQEHCEYPSHSFVDPSHSSYPIIDLTHSFDDLDVPIALRKGVRNKSKYPISDFVSYASLSPSYRAFVSSLSSVSIPHNWKEALIDPKWKGAMDEEMRALKKNNTWELVDLPAGKMTVGCKWVFTVKYKADGSVERFKARLVAKGFTQTYGIDYQETFAPVAKLNSVRVLLSCAANLGWDLQQLDVKNAFLHGDLREEVYMEMPPGFSTQKNIGKVCRLKKALDGLKQSPRAWFDRFCRAMLNFEYKQSNVDHTMFIKKDKSKITILIVYVDDIVITGNDPQEMSKLKCYLAKEFEIKDLGKLRYFLGIEVARSEKGIFISQRKYVLNLLQETGMLGCKPIDSPIEVNHRLQSKIGKEVDKERYQRNFIKENLENGSLRIPFVKSSDQLADILIKGVGRAVFNNIVYKMGMRNIYAPS</sequence>
<feature type="region of interest" description="Disordered" evidence="2">
    <location>
        <begin position="555"/>
        <end position="591"/>
    </location>
</feature>
<feature type="domain" description="Reverse transcriptase Ty1/copia-type" evidence="3">
    <location>
        <begin position="682"/>
        <end position="925"/>
    </location>
</feature>
<proteinExistence type="predicted"/>
<protein>
    <recommendedName>
        <fullName evidence="7">Reverse transcriptase Ty1/copia-type domain-containing protein</fullName>
    </recommendedName>
</protein>
<dbReference type="InterPro" id="IPR043502">
    <property type="entry name" value="DNA/RNA_pol_sf"/>
</dbReference>